<reference evidence="1 2" key="1">
    <citation type="journal article" date="2015" name="Nature">
        <title>rRNA introns, odd ribosomes, and small enigmatic genomes across a large radiation of phyla.</title>
        <authorList>
            <person name="Brown C.T."/>
            <person name="Hug L.A."/>
            <person name="Thomas B.C."/>
            <person name="Sharon I."/>
            <person name="Castelle C.J."/>
            <person name="Singh A."/>
            <person name="Wilkins M.J."/>
            <person name="Williams K.H."/>
            <person name="Banfield J.F."/>
        </authorList>
    </citation>
    <scope>NUCLEOTIDE SEQUENCE [LARGE SCALE GENOMIC DNA]</scope>
</reference>
<evidence type="ECO:0008006" key="3">
    <source>
        <dbReference type="Google" id="ProtNLM"/>
    </source>
</evidence>
<gene>
    <name evidence="1" type="ORF">UT63_C0064G0010</name>
</gene>
<proteinExistence type="predicted"/>
<comment type="caution">
    <text evidence="1">The sequence shown here is derived from an EMBL/GenBank/DDBJ whole genome shotgun (WGS) entry which is preliminary data.</text>
</comment>
<dbReference type="AlphaFoldDB" id="A0A0G0PUS7"/>
<dbReference type="Proteomes" id="UP000034539">
    <property type="component" value="Unassembled WGS sequence"/>
</dbReference>
<protein>
    <recommendedName>
        <fullName evidence="3">Aspartate kinase</fullName>
    </recommendedName>
</protein>
<sequence length="217" mass="24621">MITVPEVTEKIILSSPFLEEALSESVINYSALARKIKPEIQKKLLKNIKTGAIIMALRRLSRKIKPAASLQNILKLHRNIIVRSNLIEFVISNSDFSVDKHKLLLALSEGQQKSFLTITKGVFETSVIASRDLYDHILEIFPRENIINQFLNLSSVTIHLPQENIYVPGLYYFFLKSLAWVGINVIEVVSTYTEFTVVIETGDVDRAFSILKETEVT</sequence>
<accession>A0A0G0PUS7</accession>
<name>A0A0G0PUS7_9BACT</name>
<dbReference type="EMBL" id="LBXN01000064">
    <property type="protein sequence ID" value="KKR31628.1"/>
    <property type="molecule type" value="Genomic_DNA"/>
</dbReference>
<organism evidence="1 2">
    <name type="scientific">Candidatus Gottesmanbacteria bacterium GW2011_GWC2_39_8</name>
    <dbReference type="NCBI Taxonomy" id="1618450"/>
    <lineage>
        <taxon>Bacteria</taxon>
        <taxon>Candidatus Gottesmaniibacteriota</taxon>
    </lineage>
</organism>
<evidence type="ECO:0000313" key="1">
    <source>
        <dbReference type="EMBL" id="KKR31628.1"/>
    </source>
</evidence>
<evidence type="ECO:0000313" key="2">
    <source>
        <dbReference type="Proteomes" id="UP000034539"/>
    </source>
</evidence>